<keyword evidence="1" id="KW-0812">Transmembrane</keyword>
<keyword evidence="4" id="KW-1185">Reference proteome</keyword>
<accession>A0AAV2P7Z2</accession>
<dbReference type="Proteomes" id="UP001497644">
    <property type="component" value="Chromosome 7"/>
</dbReference>
<evidence type="ECO:0000256" key="1">
    <source>
        <dbReference type="SAM" id="Phobius"/>
    </source>
</evidence>
<dbReference type="GO" id="GO:0005886">
    <property type="term" value="C:plasma membrane"/>
    <property type="evidence" value="ECO:0007669"/>
    <property type="project" value="TreeGrafter"/>
</dbReference>
<dbReference type="PANTHER" id="PTHR31650:SF1">
    <property type="entry name" value="WAX ESTER SYNTHASE_DIACYLGLYCEROL ACYLTRANSFERASE 4-RELATED"/>
    <property type="match status" value="1"/>
</dbReference>
<dbReference type="GO" id="GO:0008374">
    <property type="term" value="F:O-acyltransferase activity"/>
    <property type="evidence" value="ECO:0007669"/>
    <property type="project" value="InterPro"/>
</dbReference>
<protein>
    <recommendedName>
        <fullName evidence="2">O-acyltransferase WSD1 C-terminal domain-containing protein</fullName>
    </recommendedName>
</protein>
<dbReference type="GO" id="GO:0019432">
    <property type="term" value="P:triglyceride biosynthetic process"/>
    <property type="evidence" value="ECO:0007669"/>
    <property type="project" value="TreeGrafter"/>
</dbReference>
<dbReference type="PANTHER" id="PTHR31650">
    <property type="entry name" value="O-ACYLTRANSFERASE (WSD1-LIKE) FAMILY PROTEIN"/>
    <property type="match status" value="1"/>
</dbReference>
<feature type="domain" description="O-acyltransferase WSD1 C-terminal" evidence="2">
    <location>
        <begin position="513"/>
        <end position="635"/>
    </location>
</feature>
<reference evidence="3" key="1">
    <citation type="submission" date="2024-04" db="EMBL/GenBank/DDBJ databases">
        <authorList>
            <consortium name="Molecular Ecology Group"/>
        </authorList>
    </citation>
    <scope>NUCLEOTIDE SEQUENCE</scope>
</reference>
<feature type="transmembrane region" description="Helical" evidence="1">
    <location>
        <begin position="21"/>
        <end position="45"/>
    </location>
</feature>
<organism evidence="3 4">
    <name type="scientific">Lasius platythorax</name>
    <dbReference type="NCBI Taxonomy" id="488582"/>
    <lineage>
        <taxon>Eukaryota</taxon>
        <taxon>Metazoa</taxon>
        <taxon>Ecdysozoa</taxon>
        <taxon>Arthropoda</taxon>
        <taxon>Hexapoda</taxon>
        <taxon>Insecta</taxon>
        <taxon>Pterygota</taxon>
        <taxon>Neoptera</taxon>
        <taxon>Endopterygota</taxon>
        <taxon>Hymenoptera</taxon>
        <taxon>Apocrita</taxon>
        <taxon>Aculeata</taxon>
        <taxon>Formicoidea</taxon>
        <taxon>Formicidae</taxon>
        <taxon>Formicinae</taxon>
        <taxon>Lasius</taxon>
        <taxon>Lasius</taxon>
    </lineage>
</organism>
<keyword evidence="1" id="KW-1133">Transmembrane helix</keyword>
<evidence type="ECO:0000313" key="4">
    <source>
        <dbReference type="Proteomes" id="UP001497644"/>
    </source>
</evidence>
<proteinExistence type="predicted"/>
<keyword evidence="1" id="KW-0472">Membrane</keyword>
<dbReference type="EMBL" id="OZ034830">
    <property type="protein sequence ID" value="CAL1687255.1"/>
    <property type="molecule type" value="Genomic_DNA"/>
</dbReference>
<evidence type="ECO:0000313" key="3">
    <source>
        <dbReference type="EMBL" id="CAL1687255.1"/>
    </source>
</evidence>
<name>A0AAV2P7Z2_9HYME</name>
<evidence type="ECO:0000259" key="2">
    <source>
        <dbReference type="Pfam" id="PF06974"/>
    </source>
</evidence>
<gene>
    <name evidence="3" type="ORF">LPLAT_LOCUS12489</name>
</gene>
<dbReference type="InterPro" id="IPR045034">
    <property type="entry name" value="O-acyltransferase_WSD1-like"/>
</dbReference>
<dbReference type="AlphaFoldDB" id="A0AAV2P7Z2"/>
<dbReference type="InterPro" id="IPR009721">
    <property type="entry name" value="O-acyltransferase_WSD1_C"/>
</dbReference>
<sequence length="666" mass="76482">MQFERSSSILLNGLRRQRLQELLRIACVYLLTPLIFITLNFLYIYRCLVEIVLRIQFKEKFVGFLKGTDCVWAIEDAVSLSVINILMILEKAARNSNAIFLEDFKKLVNDRIVSKAAGTTFEKLFYRRSQKYGYYFWVRNEEIDLKNRIRWLECENADCDGSCEDVSSESFRRNLGNICNKSLPDDHTAAWEILVGKRCPRSRSRIEEGRLSPEECFDTDTCKIPMVFRVHHSLGDGVALLGLLLEAIADKNETKVLKIKNTILISGNETNCKEFISPLRNSEKNLPNQIRNLNEEIVRSYEKDILVASMPFTYMTLSRVLKDLQDHFYASLKCSKSVMIDSIKQKAKISINHMWLNFKDIFLKQVYEKIKEIVRLTIIILSAPKYLAQQAVRSMDENSLHGPPQTGEKIVSYWLEDDVDKSQKLLMKVREIRKSTGTRFGDVILAAFSASVHKYHLRINKPVPDSLTTILPIRMTMPNENMTLDNNFSVALLRICISNANGRMISKPNQDSQFFNRLQDITKANNELKKSPDVLLNFWLMKYLCAILPVKILKVLLLSHSTMVFSNMYGPQRVRILNNSLNNIAFWVPNKSTTALGFSLLSYGGNLHLSLMADKSVINDERSFTEILEDTVHEINHAYNSIILTRFLKSSDFLIGTPMETGIGVF</sequence>
<dbReference type="Pfam" id="PF06974">
    <property type="entry name" value="WS_DGAT_C"/>
    <property type="match status" value="1"/>
</dbReference>